<gene>
    <name evidence="8" type="primary">LOC115251962</name>
</gene>
<feature type="domain" description="HSF-type DNA-binding" evidence="7">
    <location>
        <begin position="6"/>
        <end position="104"/>
    </location>
</feature>
<sequence>MASILNANVFPVKLWRLVNDCENDAIVWNEQGDGIVINKGLMEKEFFSVNGFKASSSSSFVRQLNFYGFKKSRPFNRDQPNTHHYFHPYFQRSQPELLPLLRRSAQQRRVRVQEYIQTDLTERWREHRDLHDDDGYADLHNEKDLDEDQKEPSHLVTQPSEPTVPPEFPDSINGAGSSLEPHLPQSPLPQSDLKMQQLQLSLKENIFPMKLWRLVNDCNIDAIVWNDQGDGIIVHKNLIEKDFLSLSGFKASSSSSFVRQLNSYGFKKSTPFTRDQPNAHMTGPALYFHPYFQRSQPELLPLLKRCASKCRVRVKEDIQTGLTERWREHPDLYDTDFGQHQGSSLITGFVPCHYSNQMGPPMEMDQGQNSTEVAELPLPSARQVEEHLPSDPSKPLHGLKPGNWIMVKNPGSRRRKHCLWVGPHQVLQTSDTHVMIAEGATWLDSSQFEKLS</sequence>
<dbReference type="GO" id="GO:0043565">
    <property type="term" value="F:sequence-specific DNA binding"/>
    <property type="evidence" value="ECO:0007669"/>
    <property type="project" value="InterPro"/>
</dbReference>
<dbReference type="SUPFAM" id="SSF46785">
    <property type="entry name" value="Winged helix' DNA-binding domain"/>
    <property type="match status" value="2"/>
</dbReference>
<dbReference type="Gene3D" id="1.10.10.10">
    <property type="entry name" value="Winged helix-like DNA-binding domain superfamily/Winged helix DNA-binding domain"/>
    <property type="match status" value="2"/>
</dbReference>
<evidence type="ECO:0000256" key="6">
    <source>
        <dbReference type="SAM" id="MobiDB-lite"/>
    </source>
</evidence>
<reference evidence="8" key="2">
    <citation type="submission" date="2025-08" db="UniProtKB">
        <authorList>
            <consortium name="Ensembl"/>
        </authorList>
    </citation>
    <scope>IDENTIFICATION</scope>
</reference>
<dbReference type="KEGG" id="tru:115251962"/>
<name>A0A674PR63_TAKRU</name>
<evidence type="ECO:0000256" key="4">
    <source>
        <dbReference type="ARBA" id="ARBA00023242"/>
    </source>
</evidence>
<keyword evidence="4" id="KW-0539">Nucleus</keyword>
<dbReference type="PANTHER" id="PTHR10015:SF465">
    <property type="entry name" value="HSF-TYPE DNA-BINDING DOMAIN-CONTAINING PROTEIN"/>
    <property type="match status" value="1"/>
</dbReference>
<proteinExistence type="inferred from homology"/>
<evidence type="ECO:0000256" key="5">
    <source>
        <dbReference type="RuleBase" id="RU004020"/>
    </source>
</evidence>
<evidence type="ECO:0000259" key="7">
    <source>
        <dbReference type="SMART" id="SM00415"/>
    </source>
</evidence>
<dbReference type="InterPro" id="IPR000232">
    <property type="entry name" value="HSF_DNA-bd"/>
</dbReference>
<dbReference type="Ensembl" id="ENSTRUT00000061882.1">
    <property type="protein sequence ID" value="ENSTRUP00000088111.1"/>
    <property type="gene ID" value="ENSTRUG00000026591.1"/>
</dbReference>
<feature type="region of interest" description="Disordered" evidence="6">
    <location>
        <begin position="135"/>
        <end position="190"/>
    </location>
</feature>
<dbReference type="GO" id="GO:0005634">
    <property type="term" value="C:nucleus"/>
    <property type="evidence" value="ECO:0007669"/>
    <property type="project" value="UniProtKB-SubCell"/>
</dbReference>
<keyword evidence="3" id="KW-0238">DNA-binding</keyword>
<dbReference type="OMA" id="WRLVNDC"/>
<dbReference type="RefSeq" id="XP_029701872.1">
    <property type="nucleotide sequence ID" value="XM_029846012.1"/>
</dbReference>
<evidence type="ECO:0000256" key="3">
    <source>
        <dbReference type="ARBA" id="ARBA00023125"/>
    </source>
</evidence>
<reference evidence="8 9" key="1">
    <citation type="journal article" date="2011" name="Genome Biol. Evol.">
        <title>Integration of the genetic map and genome assembly of fugu facilitates insights into distinct features of genome evolution in teleosts and mammals.</title>
        <authorList>
            <person name="Kai W."/>
            <person name="Kikuchi K."/>
            <person name="Tohari S."/>
            <person name="Chew A.K."/>
            <person name="Tay A."/>
            <person name="Fujiwara A."/>
            <person name="Hosoya S."/>
            <person name="Suetake H."/>
            <person name="Naruse K."/>
            <person name="Brenner S."/>
            <person name="Suzuki Y."/>
            <person name="Venkatesh B."/>
        </authorList>
    </citation>
    <scope>NUCLEOTIDE SEQUENCE [LARGE SCALE GENOMIC DNA]</scope>
</reference>
<feature type="domain" description="HSF-type DNA-binding" evidence="7">
    <location>
        <begin position="203"/>
        <end position="306"/>
    </location>
</feature>
<comment type="subcellular location">
    <subcellularLocation>
        <location evidence="1">Nucleus</location>
    </subcellularLocation>
</comment>
<dbReference type="Pfam" id="PF00447">
    <property type="entry name" value="HSF_DNA-bind"/>
    <property type="match status" value="2"/>
</dbReference>
<dbReference type="Gene3D" id="2.30.30.850">
    <property type="match status" value="1"/>
</dbReference>
<evidence type="ECO:0000256" key="2">
    <source>
        <dbReference type="ARBA" id="ARBA00006403"/>
    </source>
</evidence>
<evidence type="ECO:0000313" key="9">
    <source>
        <dbReference type="Proteomes" id="UP000005226"/>
    </source>
</evidence>
<protein>
    <submittedName>
        <fullName evidence="8">Heat shock factor protein-like</fullName>
    </submittedName>
</protein>
<dbReference type="GeneTree" id="ENSGT00940000163549"/>
<dbReference type="GO" id="GO:0003700">
    <property type="term" value="F:DNA-binding transcription factor activity"/>
    <property type="evidence" value="ECO:0007669"/>
    <property type="project" value="InterPro"/>
</dbReference>
<dbReference type="Proteomes" id="UP000005226">
    <property type="component" value="Chromosome 13"/>
</dbReference>
<evidence type="ECO:0000256" key="1">
    <source>
        <dbReference type="ARBA" id="ARBA00004123"/>
    </source>
</evidence>
<dbReference type="InterPro" id="IPR036390">
    <property type="entry name" value="WH_DNA-bd_sf"/>
</dbReference>
<dbReference type="OrthoDB" id="6418155at2759"/>
<dbReference type="SMART" id="SM00415">
    <property type="entry name" value="HSF"/>
    <property type="match status" value="2"/>
</dbReference>
<dbReference type="InParanoid" id="A0A674PR63"/>
<evidence type="ECO:0000313" key="8">
    <source>
        <dbReference type="Ensembl" id="ENSTRUP00000088111.1"/>
    </source>
</evidence>
<organism evidence="8 9">
    <name type="scientific">Takifugu rubripes</name>
    <name type="common">Japanese pufferfish</name>
    <name type="synonym">Fugu rubripes</name>
    <dbReference type="NCBI Taxonomy" id="31033"/>
    <lineage>
        <taxon>Eukaryota</taxon>
        <taxon>Metazoa</taxon>
        <taxon>Chordata</taxon>
        <taxon>Craniata</taxon>
        <taxon>Vertebrata</taxon>
        <taxon>Euteleostomi</taxon>
        <taxon>Actinopterygii</taxon>
        <taxon>Neopterygii</taxon>
        <taxon>Teleostei</taxon>
        <taxon>Neoteleostei</taxon>
        <taxon>Acanthomorphata</taxon>
        <taxon>Eupercaria</taxon>
        <taxon>Tetraodontiformes</taxon>
        <taxon>Tetradontoidea</taxon>
        <taxon>Tetraodontidae</taxon>
        <taxon>Takifugu</taxon>
    </lineage>
</organism>
<dbReference type="GeneID" id="115251962"/>
<reference evidence="8" key="3">
    <citation type="submission" date="2025-09" db="UniProtKB">
        <authorList>
            <consortium name="Ensembl"/>
        </authorList>
    </citation>
    <scope>IDENTIFICATION</scope>
</reference>
<dbReference type="PANTHER" id="PTHR10015">
    <property type="entry name" value="HEAT SHOCK TRANSCRIPTION FACTOR"/>
    <property type="match status" value="1"/>
</dbReference>
<keyword evidence="9" id="KW-1185">Reference proteome</keyword>
<accession>A0A674PR63</accession>
<comment type="similarity">
    <text evidence="2 5">Belongs to the HSF family.</text>
</comment>
<dbReference type="AlphaFoldDB" id="A0A674PR63"/>
<dbReference type="InterPro" id="IPR036388">
    <property type="entry name" value="WH-like_DNA-bd_sf"/>
</dbReference>